<dbReference type="SUPFAM" id="SSF53474">
    <property type="entry name" value="alpha/beta-Hydrolases"/>
    <property type="match status" value="1"/>
</dbReference>
<feature type="domain" description="AB hydrolase-1" evidence="2">
    <location>
        <begin position="84"/>
        <end position="185"/>
    </location>
</feature>
<dbReference type="Proteomes" id="UP000295689">
    <property type="component" value="Unassembled WGS sequence"/>
</dbReference>
<evidence type="ECO:0000259" key="2">
    <source>
        <dbReference type="Pfam" id="PF00561"/>
    </source>
</evidence>
<dbReference type="InterPro" id="IPR052920">
    <property type="entry name" value="DNA-binding_regulatory"/>
</dbReference>
<dbReference type="Gene3D" id="3.40.50.1820">
    <property type="entry name" value="alpha/beta hydrolase"/>
    <property type="match status" value="1"/>
</dbReference>
<gene>
    <name evidence="3" type="ORF">EV146_109120</name>
</gene>
<evidence type="ECO:0000313" key="4">
    <source>
        <dbReference type="Proteomes" id="UP000295689"/>
    </source>
</evidence>
<keyword evidence="1" id="KW-0472">Membrane</keyword>
<dbReference type="Pfam" id="PF00561">
    <property type="entry name" value="Abhydrolase_1"/>
    <property type="match status" value="1"/>
</dbReference>
<dbReference type="InterPro" id="IPR029058">
    <property type="entry name" value="AB_hydrolase_fold"/>
</dbReference>
<dbReference type="EMBL" id="SLVV01000009">
    <property type="protein sequence ID" value="TCN22963.1"/>
    <property type="molecule type" value="Genomic_DNA"/>
</dbReference>
<keyword evidence="4" id="KW-1185">Reference proteome</keyword>
<feature type="transmembrane region" description="Helical" evidence="1">
    <location>
        <begin position="6"/>
        <end position="23"/>
    </location>
</feature>
<dbReference type="RefSeq" id="WP_132008772.1">
    <property type="nucleotide sequence ID" value="NZ_JABUHM010000008.1"/>
</dbReference>
<comment type="caution">
    <text evidence="3">The sequence shown here is derived from an EMBL/GenBank/DDBJ whole genome shotgun (WGS) entry which is preliminary data.</text>
</comment>
<proteinExistence type="predicted"/>
<organism evidence="3 4">
    <name type="scientific">Mesobacillus foraminis</name>
    <dbReference type="NCBI Taxonomy" id="279826"/>
    <lineage>
        <taxon>Bacteria</taxon>
        <taxon>Bacillati</taxon>
        <taxon>Bacillota</taxon>
        <taxon>Bacilli</taxon>
        <taxon>Bacillales</taxon>
        <taxon>Bacillaceae</taxon>
        <taxon>Mesobacillus</taxon>
    </lineage>
</organism>
<reference evidence="3 4" key="1">
    <citation type="journal article" date="2015" name="Stand. Genomic Sci.">
        <title>Genomic Encyclopedia of Bacterial and Archaeal Type Strains, Phase III: the genomes of soil and plant-associated and newly described type strains.</title>
        <authorList>
            <person name="Whitman W.B."/>
            <person name="Woyke T."/>
            <person name="Klenk H.P."/>
            <person name="Zhou Y."/>
            <person name="Lilburn T.G."/>
            <person name="Beck B.J."/>
            <person name="De Vos P."/>
            <person name="Vandamme P."/>
            <person name="Eisen J.A."/>
            <person name="Garrity G."/>
            <person name="Hugenholtz P."/>
            <person name="Kyrpides N.C."/>
        </authorList>
    </citation>
    <scope>NUCLEOTIDE SEQUENCE [LARGE SCALE GENOMIC DNA]</scope>
    <source>
        <strain evidence="3 4">CV53</strain>
    </source>
</reference>
<keyword evidence="1" id="KW-1133">Transmembrane helix</keyword>
<protein>
    <recommendedName>
        <fullName evidence="2">AB hydrolase-1 domain-containing protein</fullName>
    </recommendedName>
</protein>
<sequence>MRRTLRYVFSVLLVIATAGFYFTNRIMFIKKKADEEIVRRDEEAGFLNSNDFEKLPKREVSITSPFGYHLKSILVEPWETNRYVIFCHGVTENKMSSVKYMNLFLKRGFNAVIYDQRRHGESGGRTTSYGFYEKFDLKAIVDWLKSEKGKHLLVGIHGESMGAATLLQYAGMLEDGADFYIADCPYSDFAEQLAYRVKEEVKLPPRLIMPIAHLFLKLRDHYPLKDVSPVSAVENIEHPVLFIHSQKDDYILHHMTEELFDRKKGPKKLFLAQNGVHARSLGENREEYEQVLDEFLEEFGLKESGS</sequence>
<dbReference type="AlphaFoldDB" id="A0A4R2B9G9"/>
<keyword evidence="1" id="KW-0812">Transmembrane</keyword>
<dbReference type="PANTHER" id="PTHR43358:SF5">
    <property type="entry name" value="EXPORTED PROTEIN"/>
    <property type="match status" value="1"/>
</dbReference>
<evidence type="ECO:0000313" key="3">
    <source>
        <dbReference type="EMBL" id="TCN22963.1"/>
    </source>
</evidence>
<dbReference type="InterPro" id="IPR000073">
    <property type="entry name" value="AB_hydrolase_1"/>
</dbReference>
<evidence type="ECO:0000256" key="1">
    <source>
        <dbReference type="SAM" id="Phobius"/>
    </source>
</evidence>
<accession>A0A4R2B9G9</accession>
<dbReference type="PANTHER" id="PTHR43358">
    <property type="entry name" value="ALPHA/BETA-HYDROLASE"/>
    <property type="match status" value="1"/>
</dbReference>
<name>A0A4R2B9G9_9BACI</name>